<dbReference type="Proteomes" id="UP000501690">
    <property type="component" value="Linkage Group LG3"/>
</dbReference>
<organism evidence="2 3">
    <name type="scientific">Vigna unguiculata</name>
    <name type="common">Cowpea</name>
    <dbReference type="NCBI Taxonomy" id="3917"/>
    <lineage>
        <taxon>Eukaryota</taxon>
        <taxon>Viridiplantae</taxon>
        <taxon>Streptophyta</taxon>
        <taxon>Embryophyta</taxon>
        <taxon>Tracheophyta</taxon>
        <taxon>Spermatophyta</taxon>
        <taxon>Magnoliopsida</taxon>
        <taxon>eudicotyledons</taxon>
        <taxon>Gunneridae</taxon>
        <taxon>Pentapetalae</taxon>
        <taxon>rosids</taxon>
        <taxon>fabids</taxon>
        <taxon>Fabales</taxon>
        <taxon>Fabaceae</taxon>
        <taxon>Papilionoideae</taxon>
        <taxon>50 kb inversion clade</taxon>
        <taxon>NPAAA clade</taxon>
        <taxon>indigoferoid/millettioid clade</taxon>
        <taxon>Phaseoleae</taxon>
        <taxon>Vigna</taxon>
    </lineage>
</organism>
<dbReference type="AlphaFoldDB" id="A0A4D6LG58"/>
<evidence type="ECO:0000256" key="1">
    <source>
        <dbReference type="ARBA" id="ARBA00006974"/>
    </source>
</evidence>
<accession>A0A4D6LG58</accession>
<dbReference type="Pfam" id="PF02519">
    <property type="entry name" value="Auxin_inducible"/>
    <property type="match status" value="1"/>
</dbReference>
<sequence>MKRFVIPVSYLNLPLFQDLLSEGKEEFGYYHSMGGLTIPCNEDIFQRLDMRLGMGVIGGCKNNNWCVADTAPGGLKVCARREELQGGFCNNWHLAVRWDPPGGRGAVNVLLRQTIVLQIMTCGGSYPVTLAWGYERGRFVCSVLTLERCYVRGGMGLVDHMCWTTSSSPFLFLYGDDRVIRYTGADIDTCDVDDAQATE</sequence>
<reference evidence="2 3" key="1">
    <citation type="submission" date="2019-04" db="EMBL/GenBank/DDBJ databases">
        <title>An improved genome assembly and genetic linkage map for asparagus bean, Vigna unguiculata ssp. sesquipedialis.</title>
        <authorList>
            <person name="Xia Q."/>
            <person name="Zhang R."/>
            <person name="Dong Y."/>
        </authorList>
    </citation>
    <scope>NUCLEOTIDE SEQUENCE [LARGE SCALE GENOMIC DNA]</scope>
    <source>
        <tissue evidence="2">Leaf</tissue>
    </source>
</reference>
<dbReference type="GO" id="GO:0009733">
    <property type="term" value="P:response to auxin"/>
    <property type="evidence" value="ECO:0007669"/>
    <property type="project" value="InterPro"/>
</dbReference>
<name>A0A4D6LG58_VIGUN</name>
<dbReference type="EMBL" id="CP039347">
    <property type="protein sequence ID" value="QCD87571.1"/>
    <property type="molecule type" value="Genomic_DNA"/>
</dbReference>
<dbReference type="InterPro" id="IPR003676">
    <property type="entry name" value="SAUR_fam"/>
</dbReference>
<evidence type="ECO:0000313" key="2">
    <source>
        <dbReference type="EMBL" id="QCD87571.1"/>
    </source>
</evidence>
<dbReference type="PANTHER" id="PTHR31929">
    <property type="entry name" value="SAUR-LIKE AUXIN-RESPONSIVE PROTEIN FAMILY-RELATED"/>
    <property type="match status" value="1"/>
</dbReference>
<proteinExistence type="inferred from homology"/>
<protein>
    <submittedName>
        <fullName evidence="2">SAUR family protein</fullName>
    </submittedName>
</protein>
<evidence type="ECO:0000313" key="3">
    <source>
        <dbReference type="Proteomes" id="UP000501690"/>
    </source>
</evidence>
<gene>
    <name evidence="2" type="ORF">DEO72_LG3g2108</name>
</gene>
<comment type="similarity">
    <text evidence="1">Belongs to the ARG7 family.</text>
</comment>
<keyword evidence="3" id="KW-1185">Reference proteome</keyword>